<feature type="region of interest" description="Disordered" evidence="1">
    <location>
        <begin position="1"/>
        <end position="37"/>
    </location>
</feature>
<gene>
    <name evidence="2" type="ORF">UE_1442.1</name>
</gene>
<sequence length="589" mass="63100">MFSIFTQPAQSSVSETQPSPADEGRGGGAPLGYSTSTDSKMKPSFVSGLFSLACVGLAAAHGDLLNDGCRPIAKRSQELQKRQLLSSGTGEGQSVSVGGGASAARYSCDPSTCQLPKCHCADTNPPGGLNPKDVPQFIVFTADDAVQDYTIKSVNQFLAQRKNPNGCTPLMSYFVSLNYTNYAQVTELYVNGNDVADHTMTHQEQPATDAEIDGNLITLNALAGIPYKSIIGYRAPFLNYSRANLEHLARTGFTYDSSSTASVPVTDPNTDAFWPYTLDNGMANDCNTVDNICAGQPKLPGFWEIPMYAIFDERGAAGAHLMDPWLDAANASDVLSWMKNTFTAHYNGKRQPFGIYTHPIHLATGYPGLKDPVDQIKMLNDFLDWATTSAEMQNVWIVSNKQLLAWMQHPVPASQLNTLDAFKCQTPNVNQHICNGFTKNNDLLEHCISNTAGDPLNNSPFYTCYGCPVTTPSPQQPNPPQRNNDKTLRTRIPNNCDTPFWDPVAAKCLCSGSSCAFDDSTRPIGPNGDNLTSSGGQNTGSSSASSPSVSSDPYRTFSGAAGRMPSSTVLAWSASAVLAAAAGAVMLVV</sequence>
<organism evidence="2">
    <name type="scientific">Ustilago esculenta</name>
    <dbReference type="NCBI Taxonomy" id="185366"/>
    <lineage>
        <taxon>Eukaryota</taxon>
        <taxon>Fungi</taxon>
        <taxon>Dikarya</taxon>
        <taxon>Basidiomycota</taxon>
        <taxon>Ustilaginomycotina</taxon>
        <taxon>Ustilaginomycetes</taxon>
        <taxon>Ustilaginales</taxon>
        <taxon>Ustilaginaceae</taxon>
        <taxon>Ustilago</taxon>
    </lineage>
</organism>
<evidence type="ECO:0000256" key="1">
    <source>
        <dbReference type="SAM" id="MobiDB-lite"/>
    </source>
</evidence>
<dbReference type="CDD" id="cd10919">
    <property type="entry name" value="CE4_CDA_like"/>
    <property type="match status" value="1"/>
</dbReference>
<dbReference type="Gene3D" id="3.20.20.370">
    <property type="entry name" value="Glycoside hydrolase/deacetylase"/>
    <property type="match status" value="1"/>
</dbReference>
<reference evidence="2" key="2">
    <citation type="journal article" date="2019" name="Fungal Genet. Biol.">
        <title>The smut fungus Ustilago esculenta has a bipolar mating system with three idiomorphs larger than 500?kb.</title>
        <authorList>
            <person name="Liang S.W."/>
            <person name="Huang Y.H."/>
            <person name="Chiu J.Y."/>
            <person name="Tseng H.W."/>
            <person name="Haung J.H."/>
            <person name="Shen W.C."/>
        </authorList>
    </citation>
    <scope>NUCLEOTIDE SEQUENCE</scope>
    <source>
        <strain evidence="2">12JK1RB1-A1</strain>
    </source>
</reference>
<dbReference type="AlphaFoldDB" id="A0A481SFW5"/>
<proteinExistence type="predicted"/>
<feature type="region of interest" description="Disordered" evidence="1">
    <location>
        <begin position="472"/>
        <end position="491"/>
    </location>
</feature>
<dbReference type="InterPro" id="IPR035382">
    <property type="entry name" value="MFA1"/>
</dbReference>
<dbReference type="SUPFAM" id="SSF88713">
    <property type="entry name" value="Glycoside hydrolase/deacetylase"/>
    <property type="match status" value="1"/>
</dbReference>
<feature type="region of interest" description="Disordered" evidence="1">
    <location>
        <begin position="526"/>
        <end position="554"/>
    </location>
</feature>
<dbReference type="InterPro" id="IPR052740">
    <property type="entry name" value="CE4"/>
</dbReference>
<dbReference type="EMBL" id="MK125512">
    <property type="protein sequence ID" value="QBH67507.1"/>
    <property type="molecule type" value="Genomic_DNA"/>
</dbReference>
<dbReference type="PANTHER" id="PTHR45985">
    <property type="match status" value="1"/>
</dbReference>
<protein>
    <submittedName>
        <fullName evidence="2">Left border A protein</fullName>
    </submittedName>
</protein>
<feature type="compositionally biased region" description="Low complexity" evidence="1">
    <location>
        <begin position="533"/>
        <end position="551"/>
    </location>
</feature>
<accession>A0A481SFW5</accession>
<dbReference type="Pfam" id="PF17445">
    <property type="entry name" value="Mfa1"/>
    <property type="match status" value="1"/>
</dbReference>
<feature type="compositionally biased region" description="Polar residues" evidence="1">
    <location>
        <begin position="1"/>
        <end position="19"/>
    </location>
</feature>
<dbReference type="InterPro" id="IPR011330">
    <property type="entry name" value="Glyco_hydro/deAcase_b/a-brl"/>
</dbReference>
<reference evidence="2" key="1">
    <citation type="submission" date="2018-11" db="EMBL/GenBank/DDBJ databases">
        <authorList>
            <person name="Shen W.-C."/>
            <person name="Liang S.-W."/>
            <person name="Huang Y.-H."/>
            <person name="Chiu J.-Y."/>
        </authorList>
    </citation>
    <scope>NUCLEOTIDE SEQUENCE</scope>
    <source>
        <strain evidence="2">12JK1RB1-A1</strain>
    </source>
</reference>
<name>A0A481SFW5_9BASI</name>
<dbReference type="GO" id="GO:0005975">
    <property type="term" value="P:carbohydrate metabolic process"/>
    <property type="evidence" value="ECO:0007669"/>
    <property type="project" value="InterPro"/>
</dbReference>
<dbReference type="PANTHER" id="PTHR45985:SF3">
    <property type="entry name" value="CHITIN DEACETYLASE-LIKE 4"/>
    <property type="match status" value="1"/>
</dbReference>
<evidence type="ECO:0000313" key="2">
    <source>
        <dbReference type="EMBL" id="QBH67507.1"/>
    </source>
</evidence>